<accession>A0A9W5TZG2</accession>
<feature type="transmembrane region" description="Helical" evidence="1">
    <location>
        <begin position="37"/>
        <end position="56"/>
    </location>
</feature>
<proteinExistence type="predicted"/>
<keyword evidence="1" id="KW-0812">Transmembrane</keyword>
<protein>
    <recommendedName>
        <fullName evidence="4">Transposase IS4-like domain-containing protein</fullName>
    </recommendedName>
</protein>
<keyword evidence="3" id="KW-1185">Reference proteome</keyword>
<evidence type="ECO:0000256" key="1">
    <source>
        <dbReference type="SAM" id="Phobius"/>
    </source>
</evidence>
<reference evidence="2" key="2">
    <citation type="submission" date="2020-09" db="EMBL/GenBank/DDBJ databases">
        <authorList>
            <person name="Sun Q."/>
            <person name="Zhou Y."/>
        </authorList>
    </citation>
    <scope>NUCLEOTIDE SEQUENCE</scope>
    <source>
        <strain evidence="2">CGMCC 1.15454</strain>
    </source>
</reference>
<keyword evidence="1" id="KW-0472">Membrane</keyword>
<evidence type="ECO:0000313" key="3">
    <source>
        <dbReference type="Proteomes" id="UP000621492"/>
    </source>
</evidence>
<organism evidence="2 3">
    <name type="scientific">Lentibacillus populi</name>
    <dbReference type="NCBI Taxonomy" id="1827502"/>
    <lineage>
        <taxon>Bacteria</taxon>
        <taxon>Bacillati</taxon>
        <taxon>Bacillota</taxon>
        <taxon>Bacilli</taxon>
        <taxon>Bacillales</taxon>
        <taxon>Bacillaceae</taxon>
        <taxon>Lentibacillus</taxon>
    </lineage>
</organism>
<gene>
    <name evidence="2" type="ORF">GCM10011409_32780</name>
</gene>
<evidence type="ECO:0008006" key="4">
    <source>
        <dbReference type="Google" id="ProtNLM"/>
    </source>
</evidence>
<dbReference type="EMBL" id="BMJD01000032">
    <property type="protein sequence ID" value="GGB52638.1"/>
    <property type="molecule type" value="Genomic_DNA"/>
</dbReference>
<dbReference type="AlphaFoldDB" id="A0A9W5TZG2"/>
<evidence type="ECO:0000313" key="2">
    <source>
        <dbReference type="EMBL" id="GGB52638.1"/>
    </source>
</evidence>
<sequence length="57" mass="7005">MLKAYKEQQTVENRFRFLKNPYFIGRDFLEKPKREEAFAYVMMLSVMVYSVFECLIR</sequence>
<name>A0A9W5TZG2_9BACI</name>
<reference evidence="2" key="1">
    <citation type="journal article" date="2014" name="Int. J. Syst. Evol. Microbiol.">
        <title>Complete genome sequence of Corynebacterium casei LMG S-19264T (=DSM 44701T), isolated from a smear-ripened cheese.</title>
        <authorList>
            <consortium name="US DOE Joint Genome Institute (JGI-PGF)"/>
            <person name="Walter F."/>
            <person name="Albersmeier A."/>
            <person name="Kalinowski J."/>
            <person name="Ruckert C."/>
        </authorList>
    </citation>
    <scope>NUCLEOTIDE SEQUENCE</scope>
    <source>
        <strain evidence="2">CGMCC 1.15454</strain>
    </source>
</reference>
<dbReference type="Proteomes" id="UP000621492">
    <property type="component" value="Unassembled WGS sequence"/>
</dbReference>
<keyword evidence="1" id="KW-1133">Transmembrane helix</keyword>
<comment type="caution">
    <text evidence="2">The sequence shown here is derived from an EMBL/GenBank/DDBJ whole genome shotgun (WGS) entry which is preliminary data.</text>
</comment>